<comment type="caution">
    <text evidence="2">The sequence shown here is derived from an EMBL/GenBank/DDBJ whole genome shotgun (WGS) entry which is preliminary data.</text>
</comment>
<evidence type="ECO:0000313" key="2">
    <source>
        <dbReference type="EMBL" id="KKM03101.1"/>
    </source>
</evidence>
<dbReference type="EMBL" id="LAZR01016764">
    <property type="protein sequence ID" value="KKM03101.1"/>
    <property type="molecule type" value="Genomic_DNA"/>
</dbReference>
<proteinExistence type="predicted"/>
<protein>
    <submittedName>
        <fullName evidence="2">Uncharacterized protein</fullName>
    </submittedName>
</protein>
<organism evidence="2">
    <name type="scientific">marine sediment metagenome</name>
    <dbReference type="NCBI Taxonomy" id="412755"/>
    <lineage>
        <taxon>unclassified sequences</taxon>
        <taxon>metagenomes</taxon>
        <taxon>ecological metagenomes</taxon>
    </lineage>
</organism>
<feature type="transmembrane region" description="Helical" evidence="1">
    <location>
        <begin position="39"/>
        <end position="61"/>
    </location>
</feature>
<gene>
    <name evidence="2" type="ORF">LCGC14_1777770</name>
</gene>
<keyword evidence="1" id="KW-0472">Membrane</keyword>
<evidence type="ECO:0000256" key="1">
    <source>
        <dbReference type="SAM" id="Phobius"/>
    </source>
</evidence>
<dbReference type="AlphaFoldDB" id="A0A0F9JB75"/>
<name>A0A0F9JB75_9ZZZZ</name>
<reference evidence="2" key="1">
    <citation type="journal article" date="2015" name="Nature">
        <title>Complex archaea that bridge the gap between prokaryotes and eukaryotes.</title>
        <authorList>
            <person name="Spang A."/>
            <person name="Saw J.H."/>
            <person name="Jorgensen S.L."/>
            <person name="Zaremba-Niedzwiedzka K."/>
            <person name="Martijn J."/>
            <person name="Lind A.E."/>
            <person name="van Eijk R."/>
            <person name="Schleper C."/>
            <person name="Guy L."/>
            <person name="Ettema T.J."/>
        </authorList>
    </citation>
    <scope>NUCLEOTIDE SEQUENCE</scope>
</reference>
<sequence length="119" mass="13632">MKNPLTWKHELQTPSFAFSALGILLLIVSVVFKRRQLEVPAFCLLGTAGAGGVAIALWTVVERKKETWGWRGLYRALRHPDRYFWGGFLLHVPQALLACMLALVWRRRGIRRQEDNCDA</sequence>
<feature type="transmembrane region" description="Helical" evidence="1">
    <location>
        <begin position="83"/>
        <end position="105"/>
    </location>
</feature>
<feature type="transmembrane region" description="Helical" evidence="1">
    <location>
        <begin position="15"/>
        <end position="32"/>
    </location>
</feature>
<accession>A0A0F9JB75</accession>
<keyword evidence="1" id="KW-1133">Transmembrane helix</keyword>
<keyword evidence="1" id="KW-0812">Transmembrane</keyword>